<evidence type="ECO:0000313" key="2">
    <source>
        <dbReference type="EMBL" id="PPR90717.1"/>
    </source>
</evidence>
<reference evidence="2 3" key="1">
    <citation type="submission" date="2015-01" db="EMBL/GenBank/DDBJ databases">
        <title>Genome of allotetraploid Gossypium barbadense reveals genomic plasticity and fiber elongation in cotton evolution.</title>
        <authorList>
            <person name="Chen X."/>
            <person name="Liu X."/>
            <person name="Zhao B."/>
            <person name="Zheng H."/>
            <person name="Hu Y."/>
            <person name="Lu G."/>
            <person name="Yang C."/>
            <person name="Chen J."/>
            <person name="Shan C."/>
            <person name="Zhang L."/>
            <person name="Zhou Y."/>
            <person name="Wang L."/>
            <person name="Guo W."/>
            <person name="Bai Y."/>
            <person name="Ruan J."/>
            <person name="Shangguan X."/>
            <person name="Mao Y."/>
            <person name="Jiang J."/>
            <person name="Zhu Y."/>
            <person name="Lei J."/>
            <person name="Kang H."/>
            <person name="Chen S."/>
            <person name="He X."/>
            <person name="Wang R."/>
            <person name="Wang Y."/>
            <person name="Chen J."/>
            <person name="Wang L."/>
            <person name="Yu S."/>
            <person name="Wang B."/>
            <person name="Wei J."/>
            <person name="Song S."/>
            <person name="Lu X."/>
            <person name="Gao Z."/>
            <person name="Gu W."/>
            <person name="Deng X."/>
            <person name="Ma D."/>
            <person name="Wang S."/>
            <person name="Liang W."/>
            <person name="Fang L."/>
            <person name="Cai C."/>
            <person name="Zhu X."/>
            <person name="Zhou B."/>
            <person name="Zhang Y."/>
            <person name="Chen Z."/>
            <person name="Xu S."/>
            <person name="Zhu R."/>
            <person name="Wang S."/>
            <person name="Zhang T."/>
            <person name="Zhao G."/>
        </authorList>
    </citation>
    <scope>NUCLEOTIDE SEQUENCE [LARGE SCALE GENOMIC DNA]</scope>
    <source>
        <strain evidence="3">cv. Xinhai21</strain>
        <tissue evidence="2">Leaf</tissue>
    </source>
</reference>
<feature type="region of interest" description="Disordered" evidence="1">
    <location>
        <begin position="1"/>
        <end position="40"/>
    </location>
</feature>
<gene>
    <name evidence="2" type="ORF">GOBAR_AA29967</name>
</gene>
<feature type="compositionally biased region" description="Basic residues" evidence="1">
    <location>
        <begin position="23"/>
        <end position="40"/>
    </location>
</feature>
<dbReference type="Proteomes" id="UP000239757">
    <property type="component" value="Unassembled WGS sequence"/>
</dbReference>
<name>A0A2P5WI06_GOSBA</name>
<protein>
    <submittedName>
        <fullName evidence="2">Uncharacterized protein</fullName>
    </submittedName>
</protein>
<sequence>MRSVNCSNHHDHSIERYTMSSSRGKRRPSLLQRKGRERHLPRVLPQKSATLFFNSPSGPKKNCPPNHRPLGAFLWDYRADVSRAHDEIMLNISSSDRRLVRQLSVSEFSIALGLYTEEFKEENDLHALNCHIHRPPSGCWDALEGERALVSSTLTMPTFYGHEDPASQAPRFHRPVHVVASYADISECLTRFEQQWF</sequence>
<proteinExistence type="predicted"/>
<evidence type="ECO:0000313" key="3">
    <source>
        <dbReference type="Proteomes" id="UP000239757"/>
    </source>
</evidence>
<organism evidence="2 3">
    <name type="scientific">Gossypium barbadense</name>
    <name type="common">Sea Island cotton</name>
    <name type="synonym">Hibiscus barbadensis</name>
    <dbReference type="NCBI Taxonomy" id="3634"/>
    <lineage>
        <taxon>Eukaryota</taxon>
        <taxon>Viridiplantae</taxon>
        <taxon>Streptophyta</taxon>
        <taxon>Embryophyta</taxon>
        <taxon>Tracheophyta</taxon>
        <taxon>Spermatophyta</taxon>
        <taxon>Magnoliopsida</taxon>
        <taxon>eudicotyledons</taxon>
        <taxon>Gunneridae</taxon>
        <taxon>Pentapetalae</taxon>
        <taxon>rosids</taxon>
        <taxon>malvids</taxon>
        <taxon>Malvales</taxon>
        <taxon>Malvaceae</taxon>
        <taxon>Malvoideae</taxon>
        <taxon>Gossypium</taxon>
    </lineage>
</organism>
<accession>A0A2P5WI06</accession>
<dbReference type="EMBL" id="KZ667520">
    <property type="protein sequence ID" value="PPR90717.1"/>
    <property type="molecule type" value="Genomic_DNA"/>
</dbReference>
<dbReference type="OrthoDB" id="1741410at2759"/>
<evidence type="ECO:0000256" key="1">
    <source>
        <dbReference type="SAM" id="MobiDB-lite"/>
    </source>
</evidence>
<dbReference type="AlphaFoldDB" id="A0A2P5WI06"/>